<evidence type="ECO:0000256" key="1">
    <source>
        <dbReference type="SAM" id="MobiDB-lite"/>
    </source>
</evidence>
<dbReference type="Proteomes" id="UP001165082">
    <property type="component" value="Unassembled WGS sequence"/>
</dbReference>
<organism evidence="2 3">
    <name type="scientific">Triparma retinervis</name>
    <dbReference type="NCBI Taxonomy" id="2557542"/>
    <lineage>
        <taxon>Eukaryota</taxon>
        <taxon>Sar</taxon>
        <taxon>Stramenopiles</taxon>
        <taxon>Ochrophyta</taxon>
        <taxon>Bolidophyceae</taxon>
        <taxon>Parmales</taxon>
        <taxon>Triparmaceae</taxon>
        <taxon>Triparma</taxon>
    </lineage>
</organism>
<evidence type="ECO:0000313" key="3">
    <source>
        <dbReference type="Proteomes" id="UP001165082"/>
    </source>
</evidence>
<sequence length="132" mass="14505">MATSTPPVFIDTAVFTPQNSSDLHKSEFRSLTMTEIKDAMVAPDKQLTRTGLERMQRGMPLRVCDFSTSKAPNLMAEFDAENVCPNSAPEEKGKGGKMEEKQKGGGRVLAMAKKIKERLQPLTPTFGQKTGE</sequence>
<feature type="non-terminal residue" evidence="2">
    <location>
        <position position="1"/>
    </location>
</feature>
<dbReference type="AlphaFoldDB" id="A0A9W7AEZ2"/>
<keyword evidence="3" id="KW-1185">Reference proteome</keyword>
<accession>A0A9W7AEZ2</accession>
<proteinExistence type="predicted"/>
<feature type="compositionally biased region" description="Basic and acidic residues" evidence="1">
    <location>
        <begin position="89"/>
        <end position="103"/>
    </location>
</feature>
<dbReference type="EMBL" id="BRXZ01004147">
    <property type="protein sequence ID" value="GMH69361.1"/>
    <property type="molecule type" value="Genomic_DNA"/>
</dbReference>
<protein>
    <submittedName>
        <fullName evidence="2">Uncharacterized protein</fullName>
    </submittedName>
</protein>
<comment type="caution">
    <text evidence="2">The sequence shown here is derived from an EMBL/GenBank/DDBJ whole genome shotgun (WGS) entry which is preliminary data.</text>
</comment>
<reference evidence="2" key="1">
    <citation type="submission" date="2022-07" db="EMBL/GenBank/DDBJ databases">
        <title>Genome analysis of Parmales, a sister group of diatoms, reveals the evolutionary specialization of diatoms from phago-mixotrophs to photoautotrophs.</title>
        <authorList>
            <person name="Ban H."/>
            <person name="Sato S."/>
            <person name="Yoshikawa S."/>
            <person name="Kazumasa Y."/>
            <person name="Nakamura Y."/>
            <person name="Ichinomiya M."/>
            <person name="Saitoh K."/>
            <person name="Sato N."/>
            <person name="Blanc-Mathieu R."/>
            <person name="Endo H."/>
            <person name="Kuwata A."/>
            <person name="Ogata H."/>
        </authorList>
    </citation>
    <scope>NUCLEOTIDE SEQUENCE</scope>
</reference>
<feature type="region of interest" description="Disordered" evidence="1">
    <location>
        <begin position="85"/>
        <end position="106"/>
    </location>
</feature>
<evidence type="ECO:0000313" key="2">
    <source>
        <dbReference type="EMBL" id="GMH69361.1"/>
    </source>
</evidence>
<name>A0A9W7AEZ2_9STRA</name>
<gene>
    <name evidence="2" type="ORF">TrRE_jg1628</name>
</gene>